<evidence type="ECO:0000313" key="3">
    <source>
        <dbReference type="EMBL" id="CEG06999.1"/>
    </source>
</evidence>
<feature type="region of interest" description="Disordered" evidence="1">
    <location>
        <begin position="103"/>
        <end position="127"/>
    </location>
</feature>
<feature type="transmembrane region" description="Helical" evidence="2">
    <location>
        <begin position="41"/>
        <end position="65"/>
    </location>
</feature>
<organism evidence="3 4">
    <name type="scientific">Afipia felis</name>
    <name type="common">Cat scratch disease bacillus</name>
    <dbReference type="NCBI Taxonomy" id="1035"/>
    <lineage>
        <taxon>Bacteria</taxon>
        <taxon>Pseudomonadati</taxon>
        <taxon>Pseudomonadota</taxon>
        <taxon>Alphaproteobacteria</taxon>
        <taxon>Hyphomicrobiales</taxon>
        <taxon>Nitrobacteraceae</taxon>
        <taxon>Afipia</taxon>
    </lineage>
</organism>
<proteinExistence type="predicted"/>
<gene>
    <name evidence="3" type="ORF">BN961_00380</name>
</gene>
<keyword evidence="2" id="KW-0812">Transmembrane</keyword>
<evidence type="ECO:0000313" key="4">
    <source>
        <dbReference type="Proteomes" id="UP000035762"/>
    </source>
</evidence>
<evidence type="ECO:0000256" key="1">
    <source>
        <dbReference type="SAM" id="MobiDB-lite"/>
    </source>
</evidence>
<dbReference type="AlphaFoldDB" id="A0A090MMV6"/>
<dbReference type="Proteomes" id="UP000035762">
    <property type="component" value="Unassembled WGS sequence"/>
</dbReference>
<keyword evidence="4" id="KW-1185">Reference proteome</keyword>
<dbReference type="STRING" id="1035.BN961_00380"/>
<keyword evidence="2" id="KW-1133">Transmembrane helix</keyword>
<accession>A0A090MMV6</accession>
<protein>
    <submittedName>
        <fullName evidence="3">Uncharacterized protein</fullName>
    </submittedName>
</protein>
<dbReference type="EMBL" id="CCAZ020000001">
    <property type="protein sequence ID" value="CEG06999.1"/>
    <property type="molecule type" value="Genomic_DNA"/>
</dbReference>
<evidence type="ECO:0000256" key="2">
    <source>
        <dbReference type="SAM" id="Phobius"/>
    </source>
</evidence>
<reference evidence="3 4" key="1">
    <citation type="journal article" date="2014" name="Genome Announc.">
        <title>Genome Sequence of Afipia felis Strain 76713, Isolated in Hospital Water Using an Amoeba Co-Culture Procedure.</title>
        <authorList>
            <person name="Benamar S."/>
            <person name="La Scola B."/>
            <person name="Croce O."/>
        </authorList>
    </citation>
    <scope>NUCLEOTIDE SEQUENCE [LARGE SCALE GENOMIC DNA]</scope>
    <source>
        <strain evidence="3 4">76713</strain>
    </source>
</reference>
<comment type="caution">
    <text evidence="3">The sequence shown here is derived from an EMBL/GenBank/DDBJ whole genome shotgun (WGS) entry which is preliminary data.</text>
</comment>
<name>A0A090MMV6_AFIFE</name>
<sequence>MPGAAGLGKLQPLLGLLKMDRHKSERKADLVDLLKGVAGGMLVTIAGAVAVMLLYFLLLPANFLLSVECKITRVQLDIFASRDSCNRTFIRASAVPVSQTTLPVEAEPSASRGPIAPVFGRGADAGQ</sequence>
<keyword evidence="2" id="KW-0472">Membrane</keyword>